<dbReference type="EMBL" id="AP025730">
    <property type="protein sequence ID" value="BDI03923.1"/>
    <property type="molecule type" value="Genomic_DNA"/>
</dbReference>
<proteinExistence type="predicted"/>
<evidence type="ECO:0008006" key="3">
    <source>
        <dbReference type="Google" id="ProtNLM"/>
    </source>
</evidence>
<evidence type="ECO:0000313" key="1">
    <source>
        <dbReference type="EMBL" id="BDI03923.1"/>
    </source>
</evidence>
<reference evidence="1" key="1">
    <citation type="submission" date="2022-04" db="EMBL/GenBank/DDBJ databases">
        <title>Whole genome sequence of Sphaerotilus sp. FB-5.</title>
        <authorList>
            <person name="Takeda M."/>
            <person name="Narihara S."/>
            <person name="Akimoto M."/>
            <person name="Akimoto R."/>
            <person name="Nishiyashiki S."/>
            <person name="Murakami T."/>
        </authorList>
    </citation>
    <scope>NUCLEOTIDE SEQUENCE</scope>
    <source>
        <strain evidence="1">FB-5</strain>
    </source>
</reference>
<protein>
    <recommendedName>
        <fullName evidence="3">Lipoprotein</fullName>
    </recommendedName>
</protein>
<organism evidence="1 2">
    <name type="scientific">Sphaerotilus microaerophilus</name>
    <dbReference type="NCBI Taxonomy" id="2914710"/>
    <lineage>
        <taxon>Bacteria</taxon>
        <taxon>Pseudomonadati</taxon>
        <taxon>Pseudomonadota</taxon>
        <taxon>Betaproteobacteria</taxon>
        <taxon>Burkholderiales</taxon>
        <taxon>Sphaerotilaceae</taxon>
        <taxon>Sphaerotilus</taxon>
    </lineage>
</organism>
<evidence type="ECO:0000313" key="2">
    <source>
        <dbReference type="Proteomes" id="UP001057498"/>
    </source>
</evidence>
<gene>
    <name evidence="1" type="ORF">CATMQ487_08930</name>
</gene>
<dbReference type="Proteomes" id="UP001057498">
    <property type="component" value="Chromosome"/>
</dbReference>
<accession>A0ABM7YHB8</accession>
<name>A0ABM7YHB8_9BURK</name>
<keyword evidence="2" id="KW-1185">Reference proteome</keyword>
<sequence length="95" mass="9996">MAVACALALAGCVFVPRTVQVYDEDCQITSRQMVLDVQQIGTLGHCVNEGCAGALVALGAVASVSAVISGSVVIVGNVVYWFEKRSLCREAPRPR</sequence>